<sequence>MVAGDVTIRGNRAQYVSFTTPYLSAEIYMLVNATHEWNQTLWTFFKPFTTTVWITLVCACIITGFALAFLEYRADNSQFASPFYKQLVMVIWFPISTFFFQEGKIRNKCSKVVLVMWLCMIFIVVQIFTATLASWLTLGQLLPKLPLDYEHVGYKNDSFIKDLKMQQHKCSGKYLLALNSYEEFKNALSDGRVNAVIAQLPYIDIFLAKYGSGYTKVGPIHQGAGIAFVSLFSLSHLEQLSLNFKIL</sequence>
<keyword evidence="2" id="KW-1185">Reference proteome</keyword>
<gene>
    <name evidence="1" type="ORF">L1987_54370</name>
</gene>
<reference evidence="2" key="1">
    <citation type="journal article" date="2022" name="Mol. Ecol. Resour.">
        <title>The genomes of chicory, endive, great burdock and yacon provide insights into Asteraceae palaeo-polyploidization history and plant inulin production.</title>
        <authorList>
            <person name="Fan W."/>
            <person name="Wang S."/>
            <person name="Wang H."/>
            <person name="Wang A."/>
            <person name="Jiang F."/>
            <person name="Liu H."/>
            <person name="Zhao H."/>
            <person name="Xu D."/>
            <person name="Zhang Y."/>
        </authorList>
    </citation>
    <scope>NUCLEOTIDE SEQUENCE [LARGE SCALE GENOMIC DNA]</scope>
    <source>
        <strain evidence="2">cv. Yunnan</strain>
    </source>
</reference>
<reference evidence="1 2" key="2">
    <citation type="journal article" date="2022" name="Mol. Ecol. Resour.">
        <title>The genomes of chicory, endive, great burdock and yacon provide insights into Asteraceae paleo-polyploidization history and plant inulin production.</title>
        <authorList>
            <person name="Fan W."/>
            <person name="Wang S."/>
            <person name="Wang H."/>
            <person name="Wang A."/>
            <person name="Jiang F."/>
            <person name="Liu H."/>
            <person name="Zhao H."/>
            <person name="Xu D."/>
            <person name="Zhang Y."/>
        </authorList>
    </citation>
    <scope>NUCLEOTIDE SEQUENCE [LARGE SCALE GENOMIC DNA]</scope>
    <source>
        <strain evidence="2">cv. Yunnan</strain>
        <tissue evidence="1">Leaves</tissue>
    </source>
</reference>
<name>A0ACB9E6F5_9ASTR</name>
<comment type="caution">
    <text evidence="1">The sequence shown here is derived from an EMBL/GenBank/DDBJ whole genome shotgun (WGS) entry which is preliminary data.</text>
</comment>
<evidence type="ECO:0000313" key="1">
    <source>
        <dbReference type="EMBL" id="KAI3754583.1"/>
    </source>
</evidence>
<protein>
    <submittedName>
        <fullName evidence="1">Uncharacterized protein</fullName>
    </submittedName>
</protein>
<dbReference type="Proteomes" id="UP001056120">
    <property type="component" value="Linkage Group LG18"/>
</dbReference>
<dbReference type="EMBL" id="CM042035">
    <property type="protein sequence ID" value="KAI3754583.1"/>
    <property type="molecule type" value="Genomic_DNA"/>
</dbReference>
<accession>A0ACB9E6F5</accession>
<organism evidence="1 2">
    <name type="scientific">Smallanthus sonchifolius</name>
    <dbReference type="NCBI Taxonomy" id="185202"/>
    <lineage>
        <taxon>Eukaryota</taxon>
        <taxon>Viridiplantae</taxon>
        <taxon>Streptophyta</taxon>
        <taxon>Embryophyta</taxon>
        <taxon>Tracheophyta</taxon>
        <taxon>Spermatophyta</taxon>
        <taxon>Magnoliopsida</taxon>
        <taxon>eudicotyledons</taxon>
        <taxon>Gunneridae</taxon>
        <taxon>Pentapetalae</taxon>
        <taxon>asterids</taxon>
        <taxon>campanulids</taxon>
        <taxon>Asterales</taxon>
        <taxon>Asteraceae</taxon>
        <taxon>Asteroideae</taxon>
        <taxon>Heliantheae alliance</taxon>
        <taxon>Millerieae</taxon>
        <taxon>Smallanthus</taxon>
    </lineage>
</organism>
<proteinExistence type="predicted"/>
<evidence type="ECO:0000313" key="2">
    <source>
        <dbReference type="Proteomes" id="UP001056120"/>
    </source>
</evidence>